<reference evidence="14" key="2">
    <citation type="submission" date="2025-09" db="UniProtKB">
        <authorList>
            <consortium name="Ensembl"/>
        </authorList>
    </citation>
    <scope>IDENTIFICATION</scope>
</reference>
<evidence type="ECO:0000256" key="4">
    <source>
        <dbReference type="ARBA" id="ARBA00022525"/>
    </source>
</evidence>
<dbReference type="GO" id="GO:0003100">
    <property type="term" value="P:regulation of systemic arterial blood pressure by endothelin"/>
    <property type="evidence" value="ECO:0007669"/>
    <property type="project" value="TreeGrafter"/>
</dbReference>
<organism evidence="14 15">
    <name type="scientific">Oryzias sinensis</name>
    <name type="common">Chinese medaka</name>
    <dbReference type="NCBI Taxonomy" id="183150"/>
    <lineage>
        <taxon>Eukaryota</taxon>
        <taxon>Metazoa</taxon>
        <taxon>Chordata</taxon>
        <taxon>Craniata</taxon>
        <taxon>Vertebrata</taxon>
        <taxon>Euteleostomi</taxon>
        <taxon>Actinopterygii</taxon>
        <taxon>Neopterygii</taxon>
        <taxon>Teleostei</taxon>
        <taxon>Neoteleostei</taxon>
        <taxon>Acanthomorphata</taxon>
        <taxon>Ovalentaria</taxon>
        <taxon>Atherinomorphae</taxon>
        <taxon>Beloniformes</taxon>
        <taxon>Adrianichthyidae</taxon>
        <taxon>Oryziinae</taxon>
        <taxon>Oryzias</taxon>
    </lineage>
</organism>
<feature type="domain" description="Endothelin-like toxin" evidence="13">
    <location>
        <begin position="59"/>
        <end position="80"/>
    </location>
</feature>
<evidence type="ECO:0000313" key="15">
    <source>
        <dbReference type="Proteomes" id="UP000694383"/>
    </source>
</evidence>
<evidence type="ECO:0000256" key="5">
    <source>
        <dbReference type="ARBA" id="ARBA00022729"/>
    </source>
</evidence>
<keyword evidence="4" id="KW-0964">Secreted</keyword>
<dbReference type="AlphaFoldDB" id="A0A8C7Y4C0"/>
<dbReference type="GO" id="GO:0005615">
    <property type="term" value="C:extracellular space"/>
    <property type="evidence" value="ECO:0007669"/>
    <property type="project" value="TreeGrafter"/>
</dbReference>
<keyword evidence="5 12" id="KW-0732">Signal</keyword>
<sequence>MTRLLARILFFETLTLILLQGVLMSHDDLESNPRLLRDAQEFDSRGSQLSETTKSRQKRCTCYSYTDKECVYYCHLDIIWINTPERTVPYGMSSYRGQQRSRRAARARLSEREGPKTPRCICAATDKDAECQDFCWSNLRQTPQTRNLHRVSGLGQQLRASPSDGSASPLRPLPFTL</sequence>
<keyword evidence="8" id="KW-0839">Vasoconstrictor</keyword>
<evidence type="ECO:0000256" key="9">
    <source>
        <dbReference type="ARBA" id="ARBA00040198"/>
    </source>
</evidence>
<keyword evidence="15" id="KW-1185">Reference proteome</keyword>
<reference evidence="14" key="1">
    <citation type="submission" date="2025-08" db="UniProtKB">
        <authorList>
            <consortium name="Ensembl"/>
        </authorList>
    </citation>
    <scope>IDENTIFICATION</scope>
</reference>
<proteinExistence type="inferred from homology"/>
<dbReference type="GO" id="GO:0031708">
    <property type="term" value="F:endothelin B receptor binding"/>
    <property type="evidence" value="ECO:0007669"/>
    <property type="project" value="TreeGrafter"/>
</dbReference>
<feature type="chain" id="PRO_5034115601" description="Endothelin-3" evidence="12">
    <location>
        <begin position="25"/>
        <end position="177"/>
    </location>
</feature>
<dbReference type="GO" id="GO:0006874">
    <property type="term" value="P:intracellular calcium ion homeostasis"/>
    <property type="evidence" value="ECO:0007669"/>
    <property type="project" value="TreeGrafter"/>
</dbReference>
<feature type="signal peptide" evidence="12">
    <location>
        <begin position="1"/>
        <end position="24"/>
    </location>
</feature>
<dbReference type="SMART" id="SM00272">
    <property type="entry name" value="END"/>
    <property type="match status" value="1"/>
</dbReference>
<protein>
    <recommendedName>
        <fullName evidence="9">Endothelin-3</fullName>
    </recommendedName>
    <alternativeName>
        <fullName evidence="10">Preproendothelin-3</fullName>
    </alternativeName>
</protein>
<feature type="region of interest" description="Disordered" evidence="11">
    <location>
        <begin position="151"/>
        <end position="177"/>
    </location>
</feature>
<evidence type="ECO:0000256" key="6">
    <source>
        <dbReference type="ARBA" id="ARBA00022858"/>
    </source>
</evidence>
<dbReference type="PROSITE" id="PS00270">
    <property type="entry name" value="ENDOTHELIN"/>
    <property type="match status" value="1"/>
</dbReference>
<comment type="similarity">
    <text evidence="3">Belongs to the endothelin/sarafotoxin family.</text>
</comment>
<evidence type="ECO:0000256" key="12">
    <source>
        <dbReference type="SAM" id="SignalP"/>
    </source>
</evidence>
<evidence type="ECO:0000256" key="10">
    <source>
        <dbReference type="ARBA" id="ARBA00041850"/>
    </source>
</evidence>
<evidence type="ECO:0000256" key="2">
    <source>
        <dbReference type="ARBA" id="ARBA00004613"/>
    </source>
</evidence>
<dbReference type="Proteomes" id="UP000694383">
    <property type="component" value="Unplaced"/>
</dbReference>
<dbReference type="PRINTS" id="PR00365">
    <property type="entry name" value="ENDOTHELIN"/>
</dbReference>
<evidence type="ECO:0000256" key="11">
    <source>
        <dbReference type="SAM" id="MobiDB-lite"/>
    </source>
</evidence>
<dbReference type="InterPro" id="IPR020475">
    <property type="entry name" value="Endothelin"/>
</dbReference>
<comment type="subcellular location">
    <subcellularLocation>
        <location evidence="2">Secreted</location>
    </subcellularLocation>
</comment>
<feature type="compositionally biased region" description="Polar residues" evidence="11">
    <location>
        <begin position="154"/>
        <end position="166"/>
    </location>
</feature>
<keyword evidence="6" id="KW-0838">Vasoactive</keyword>
<accession>A0A8C7Y4C0</accession>
<keyword evidence="7" id="KW-1015">Disulfide bond</keyword>
<evidence type="ECO:0000256" key="7">
    <source>
        <dbReference type="ARBA" id="ARBA00023157"/>
    </source>
</evidence>
<dbReference type="GO" id="GO:0014826">
    <property type="term" value="P:vein smooth muscle contraction"/>
    <property type="evidence" value="ECO:0007669"/>
    <property type="project" value="TreeGrafter"/>
</dbReference>
<dbReference type="PANTHER" id="PTHR13874">
    <property type="entry name" value="ENDOTHELIN"/>
    <property type="match status" value="1"/>
</dbReference>
<dbReference type="PANTHER" id="PTHR13874:SF11">
    <property type="entry name" value="ENDOTHELIN-3"/>
    <property type="match status" value="1"/>
</dbReference>
<name>A0A8C7Y4C0_9TELE</name>
<dbReference type="GO" id="GO:0019229">
    <property type="term" value="P:regulation of vasoconstriction"/>
    <property type="evidence" value="ECO:0007669"/>
    <property type="project" value="InterPro"/>
</dbReference>
<evidence type="ECO:0000259" key="13">
    <source>
        <dbReference type="SMART" id="SM00272"/>
    </source>
</evidence>
<evidence type="ECO:0000256" key="1">
    <source>
        <dbReference type="ARBA" id="ARBA00003023"/>
    </source>
</evidence>
<comment type="function">
    <text evidence="1">Endothelins are endothelium-derived vasoconstrictor peptides.</text>
</comment>
<evidence type="ECO:0000313" key="14">
    <source>
        <dbReference type="Ensembl" id="ENSOSIP00000022851.1"/>
    </source>
</evidence>
<evidence type="ECO:0000256" key="3">
    <source>
        <dbReference type="ARBA" id="ARBA00010959"/>
    </source>
</evidence>
<dbReference type="InterPro" id="IPR019764">
    <property type="entry name" value="Endothelin_toxin_CS"/>
</dbReference>
<dbReference type="Pfam" id="PF00322">
    <property type="entry name" value="Endothelin"/>
    <property type="match status" value="1"/>
</dbReference>
<dbReference type="GeneTree" id="ENSGT00950000183053"/>
<dbReference type="InterPro" id="IPR001928">
    <property type="entry name" value="Endothln-like_toxin"/>
</dbReference>
<dbReference type="Ensembl" id="ENSOSIT00000024135.1">
    <property type="protein sequence ID" value="ENSOSIP00000022851.1"/>
    <property type="gene ID" value="ENSOSIG00000012024.1"/>
</dbReference>
<dbReference type="GO" id="GO:0005179">
    <property type="term" value="F:hormone activity"/>
    <property type="evidence" value="ECO:0007669"/>
    <property type="project" value="TreeGrafter"/>
</dbReference>
<evidence type="ECO:0000256" key="8">
    <source>
        <dbReference type="ARBA" id="ARBA00023322"/>
    </source>
</evidence>